<dbReference type="AlphaFoldDB" id="A0A0M3HNY2"/>
<evidence type="ECO:0000259" key="12">
    <source>
        <dbReference type="PROSITE" id="PS51352"/>
    </source>
</evidence>
<feature type="signal peptide" evidence="11">
    <location>
        <begin position="1"/>
        <end position="21"/>
    </location>
</feature>
<proteinExistence type="inferred from homology"/>
<keyword evidence="13" id="KW-1185">Reference proteome</keyword>
<comment type="similarity">
    <text evidence="3 10">Belongs to the glutathione peroxidase family.</text>
</comment>
<dbReference type="InterPro" id="IPR036249">
    <property type="entry name" value="Thioredoxin-like_sf"/>
</dbReference>
<evidence type="ECO:0000313" key="13">
    <source>
        <dbReference type="Proteomes" id="UP000036681"/>
    </source>
</evidence>
<evidence type="ECO:0000256" key="6">
    <source>
        <dbReference type="ARBA" id="ARBA00022559"/>
    </source>
</evidence>
<keyword evidence="7 10" id="KW-0560">Oxidoreductase</keyword>
<dbReference type="GO" id="GO:0005737">
    <property type="term" value="C:cytoplasm"/>
    <property type="evidence" value="ECO:0007669"/>
    <property type="project" value="UniProtKB-SubCell"/>
</dbReference>
<protein>
    <recommendedName>
        <fullName evidence="4 10">Glutathione peroxidase</fullName>
    </recommendedName>
</protein>
<accession>A0A0M3HNY2</accession>
<evidence type="ECO:0000256" key="11">
    <source>
        <dbReference type="SAM" id="SignalP"/>
    </source>
</evidence>
<keyword evidence="6 10" id="KW-0575">Peroxidase</keyword>
<evidence type="ECO:0000256" key="8">
    <source>
        <dbReference type="ARBA" id="ARBA00054853"/>
    </source>
</evidence>
<evidence type="ECO:0000256" key="4">
    <source>
        <dbReference type="ARBA" id="ARBA00012310"/>
    </source>
</evidence>
<comment type="function">
    <text evidence="8">May constitute a glutathione peroxidase-like protective system against oxidative stresses.</text>
</comment>
<dbReference type="PROSITE" id="PS51355">
    <property type="entry name" value="GLUTATHIONE_PEROXID_3"/>
    <property type="match status" value="1"/>
</dbReference>
<dbReference type="InterPro" id="IPR000889">
    <property type="entry name" value="Glutathione_peroxidase"/>
</dbReference>
<comment type="catalytic activity">
    <reaction evidence="1">
        <text>2 glutathione + H2O2 = glutathione disulfide + 2 H2O</text>
        <dbReference type="Rhea" id="RHEA:16833"/>
        <dbReference type="ChEBI" id="CHEBI:15377"/>
        <dbReference type="ChEBI" id="CHEBI:16240"/>
        <dbReference type="ChEBI" id="CHEBI:57925"/>
        <dbReference type="ChEBI" id="CHEBI:58297"/>
        <dbReference type="EC" id="1.11.1.9"/>
    </reaction>
</comment>
<evidence type="ECO:0000256" key="9">
    <source>
        <dbReference type="PIRSR" id="PIRSR000303-1"/>
    </source>
</evidence>
<evidence type="ECO:0000256" key="2">
    <source>
        <dbReference type="ARBA" id="ARBA00004496"/>
    </source>
</evidence>
<dbReference type="PRINTS" id="PR01011">
    <property type="entry name" value="GLUTPROXDASE"/>
</dbReference>
<dbReference type="FunFam" id="3.40.30.10:FF:000270">
    <property type="entry name" value="Glutathione peroxidase"/>
    <property type="match status" value="1"/>
</dbReference>
<dbReference type="PIRSF" id="PIRSF000303">
    <property type="entry name" value="Glutathion_perox"/>
    <property type="match status" value="1"/>
</dbReference>
<dbReference type="PANTHER" id="PTHR11592:SF134">
    <property type="entry name" value="PHOSPHOLIPID HYDROPEROXIDE GLUTATHIONE PEROXIDASE"/>
    <property type="match status" value="1"/>
</dbReference>
<dbReference type="PROSITE" id="PS51352">
    <property type="entry name" value="THIOREDOXIN_2"/>
    <property type="match status" value="1"/>
</dbReference>
<feature type="active site" evidence="9">
    <location>
        <position position="59"/>
    </location>
</feature>
<evidence type="ECO:0000256" key="5">
    <source>
        <dbReference type="ARBA" id="ARBA00022490"/>
    </source>
</evidence>
<dbReference type="SUPFAM" id="SSF52833">
    <property type="entry name" value="Thioredoxin-like"/>
    <property type="match status" value="1"/>
</dbReference>
<dbReference type="WBParaSite" id="ALUE_0000349101-mRNA-1">
    <property type="protein sequence ID" value="ALUE_0000349101-mRNA-1"/>
    <property type="gene ID" value="ALUE_0000349101"/>
</dbReference>
<comment type="subcellular location">
    <subcellularLocation>
        <location evidence="2">Cytoplasm</location>
    </subcellularLocation>
</comment>
<keyword evidence="11" id="KW-0732">Signal</keyword>
<dbReference type="GO" id="GO:0006979">
    <property type="term" value="P:response to oxidative stress"/>
    <property type="evidence" value="ECO:0007669"/>
    <property type="project" value="InterPro"/>
</dbReference>
<feature type="domain" description="Thioredoxin" evidence="12">
    <location>
        <begin position="21"/>
        <end position="183"/>
    </location>
</feature>
<dbReference type="CDD" id="cd00340">
    <property type="entry name" value="GSH_Peroxidase"/>
    <property type="match status" value="1"/>
</dbReference>
<dbReference type="Proteomes" id="UP000036681">
    <property type="component" value="Unplaced"/>
</dbReference>
<dbReference type="InterPro" id="IPR029759">
    <property type="entry name" value="GPX_AS"/>
</dbReference>
<reference evidence="14" key="1">
    <citation type="submission" date="2017-02" db="UniProtKB">
        <authorList>
            <consortium name="WormBaseParasite"/>
        </authorList>
    </citation>
    <scope>IDENTIFICATION</scope>
</reference>
<feature type="chain" id="PRO_5005656587" description="Glutathione peroxidase" evidence="11">
    <location>
        <begin position="22"/>
        <end position="187"/>
    </location>
</feature>
<evidence type="ECO:0000256" key="1">
    <source>
        <dbReference type="ARBA" id="ARBA00000217"/>
    </source>
</evidence>
<evidence type="ECO:0000256" key="3">
    <source>
        <dbReference type="ARBA" id="ARBA00006926"/>
    </source>
</evidence>
<name>A0A0M3HNY2_ASCLU</name>
<evidence type="ECO:0000256" key="7">
    <source>
        <dbReference type="ARBA" id="ARBA00023002"/>
    </source>
</evidence>
<organism evidence="13 14">
    <name type="scientific">Ascaris lumbricoides</name>
    <name type="common">Giant roundworm</name>
    <dbReference type="NCBI Taxonomy" id="6252"/>
    <lineage>
        <taxon>Eukaryota</taxon>
        <taxon>Metazoa</taxon>
        <taxon>Ecdysozoa</taxon>
        <taxon>Nematoda</taxon>
        <taxon>Chromadorea</taxon>
        <taxon>Rhabditida</taxon>
        <taxon>Spirurina</taxon>
        <taxon>Ascaridomorpha</taxon>
        <taxon>Ascaridoidea</taxon>
        <taxon>Ascarididae</taxon>
        <taxon>Ascaris</taxon>
    </lineage>
</organism>
<evidence type="ECO:0000313" key="14">
    <source>
        <dbReference type="WBParaSite" id="ALUE_0000349101-mRNA-1"/>
    </source>
</evidence>
<dbReference type="GO" id="GO:0004602">
    <property type="term" value="F:glutathione peroxidase activity"/>
    <property type="evidence" value="ECO:0007669"/>
    <property type="project" value="UniProtKB-EC"/>
</dbReference>
<dbReference type="PANTHER" id="PTHR11592">
    <property type="entry name" value="GLUTATHIONE PEROXIDASE"/>
    <property type="match status" value="1"/>
</dbReference>
<evidence type="ECO:0000256" key="10">
    <source>
        <dbReference type="RuleBase" id="RU000499"/>
    </source>
</evidence>
<keyword evidence="5" id="KW-0963">Cytoplasm</keyword>
<dbReference type="Gene3D" id="3.40.30.10">
    <property type="entry name" value="Glutaredoxin"/>
    <property type="match status" value="1"/>
</dbReference>
<dbReference type="InterPro" id="IPR013766">
    <property type="entry name" value="Thioredoxin_domain"/>
</dbReference>
<dbReference type="Pfam" id="PF00255">
    <property type="entry name" value="GSHPx"/>
    <property type="match status" value="1"/>
</dbReference>
<sequence length="187" mass="20837">MLARLAGIGSALGLLSTTARAMSSRTIYDYSAKDVDGKDVSLSKYKGYAVIIVNVASECGFTKSNYTQLKEVLEKYRDSGLRIAAFPCNQFGGQEPGCELDIKEFVTKKYEFEPDLYGKVEVNGNNAHPLYKFLKEEQGGTITNAIKWNFTKFLVDRDGHVVKRYSPQTQPKDMVKDIETILNGAKV</sequence>
<dbReference type="PROSITE" id="PS00460">
    <property type="entry name" value="GLUTATHIONE_PEROXID_1"/>
    <property type="match status" value="1"/>
</dbReference>